<proteinExistence type="predicted"/>
<name>A0AAJ0HKK9_9PEZI</name>
<dbReference type="PANTHER" id="PTHR11695:SF648">
    <property type="entry name" value="ZINC-BINDING OXIDOREDUCTASE"/>
    <property type="match status" value="1"/>
</dbReference>
<dbReference type="Gene3D" id="3.40.50.720">
    <property type="entry name" value="NAD(P)-binding Rossmann-like Domain"/>
    <property type="match status" value="1"/>
</dbReference>
<dbReference type="Pfam" id="PF08240">
    <property type="entry name" value="ADH_N"/>
    <property type="match status" value="1"/>
</dbReference>
<dbReference type="CDD" id="cd05289">
    <property type="entry name" value="MDR_like_2"/>
    <property type="match status" value="1"/>
</dbReference>
<comment type="caution">
    <text evidence="2">The sequence shown here is derived from an EMBL/GenBank/DDBJ whole genome shotgun (WGS) entry which is preliminary data.</text>
</comment>
<sequence>MPALLLNLTRLTSIITIATRYSTEKIRMRSLAVRKYGKPSQYELLDLPIPAITNPDDVLIRVHAAAIMTGDTLIAGGLGRLFEKANFPLRIGLSGAGTISAVGGAVTDLKPGDAVYGAYFKHGIFPPPRPGFASDYAVCPAAFLIPKPAHLSFEEAAAIGNGQVVTATQCVRRYFELTGQPADSTLEGRTVFVTAALSNCGSIFVQVIKNVYGAERVVSTVSTAKVPLVERLLPGVVDQVVDYTTQDVLSEVGRGTVDLVLNTQKDMVGLFPLANPESGAVVSIASVPSGATVRKIMGTVKAPLLWLIISLVNVVHYWYTWKLKGTNVKQDFVSGNMGEREALERAGEWIAAGKIRAVMTVVNIDDIEAVRQKCDLVATGKGGLGTLVVRFV</sequence>
<dbReference type="Pfam" id="PF13602">
    <property type="entry name" value="ADH_zinc_N_2"/>
    <property type="match status" value="1"/>
</dbReference>
<dbReference type="Gene3D" id="3.90.180.10">
    <property type="entry name" value="Medium-chain alcohol dehydrogenases, catalytic domain"/>
    <property type="match status" value="1"/>
</dbReference>
<gene>
    <name evidence="2" type="ORF">B0T25DRAFT_537096</name>
</gene>
<reference evidence="2" key="1">
    <citation type="journal article" date="2023" name="Mol. Phylogenet. Evol.">
        <title>Genome-scale phylogeny and comparative genomics of the fungal order Sordariales.</title>
        <authorList>
            <person name="Hensen N."/>
            <person name="Bonometti L."/>
            <person name="Westerberg I."/>
            <person name="Brannstrom I.O."/>
            <person name="Guillou S."/>
            <person name="Cros-Aarteil S."/>
            <person name="Calhoun S."/>
            <person name="Haridas S."/>
            <person name="Kuo A."/>
            <person name="Mondo S."/>
            <person name="Pangilinan J."/>
            <person name="Riley R."/>
            <person name="LaButti K."/>
            <person name="Andreopoulos B."/>
            <person name="Lipzen A."/>
            <person name="Chen C."/>
            <person name="Yan M."/>
            <person name="Daum C."/>
            <person name="Ng V."/>
            <person name="Clum A."/>
            <person name="Steindorff A."/>
            <person name="Ohm R.A."/>
            <person name="Martin F."/>
            <person name="Silar P."/>
            <person name="Natvig D.O."/>
            <person name="Lalanne C."/>
            <person name="Gautier V."/>
            <person name="Ament-Velasquez S.L."/>
            <person name="Kruys A."/>
            <person name="Hutchinson M.I."/>
            <person name="Powell A.J."/>
            <person name="Barry K."/>
            <person name="Miller A.N."/>
            <person name="Grigoriev I.V."/>
            <person name="Debuchy R."/>
            <person name="Gladieux P."/>
            <person name="Hiltunen Thoren M."/>
            <person name="Johannesson H."/>
        </authorList>
    </citation>
    <scope>NUCLEOTIDE SEQUENCE</scope>
    <source>
        <strain evidence="2">CBS 955.72</strain>
    </source>
</reference>
<protein>
    <submittedName>
        <fullName evidence="2">Chaperonin 10-like protein</fullName>
    </submittedName>
</protein>
<dbReference type="SUPFAM" id="SSF50129">
    <property type="entry name" value="GroES-like"/>
    <property type="match status" value="1"/>
</dbReference>
<dbReference type="InterPro" id="IPR013154">
    <property type="entry name" value="ADH-like_N"/>
</dbReference>
<evidence type="ECO:0000259" key="1">
    <source>
        <dbReference type="SMART" id="SM00829"/>
    </source>
</evidence>
<evidence type="ECO:0000313" key="2">
    <source>
        <dbReference type="EMBL" id="KAK3356631.1"/>
    </source>
</evidence>
<dbReference type="InterPro" id="IPR050700">
    <property type="entry name" value="YIM1/Zinc_Alcohol_DH_Fams"/>
</dbReference>
<dbReference type="PANTHER" id="PTHR11695">
    <property type="entry name" value="ALCOHOL DEHYDROGENASE RELATED"/>
    <property type="match status" value="1"/>
</dbReference>
<organism evidence="2 3">
    <name type="scientific">Lasiosphaeria hispida</name>
    <dbReference type="NCBI Taxonomy" id="260671"/>
    <lineage>
        <taxon>Eukaryota</taxon>
        <taxon>Fungi</taxon>
        <taxon>Dikarya</taxon>
        <taxon>Ascomycota</taxon>
        <taxon>Pezizomycotina</taxon>
        <taxon>Sordariomycetes</taxon>
        <taxon>Sordariomycetidae</taxon>
        <taxon>Sordariales</taxon>
        <taxon>Lasiosphaeriaceae</taxon>
        <taxon>Lasiosphaeria</taxon>
    </lineage>
</organism>
<dbReference type="InterPro" id="IPR020843">
    <property type="entry name" value="ER"/>
</dbReference>
<keyword evidence="3" id="KW-1185">Reference proteome</keyword>
<dbReference type="GO" id="GO:0016491">
    <property type="term" value="F:oxidoreductase activity"/>
    <property type="evidence" value="ECO:0007669"/>
    <property type="project" value="InterPro"/>
</dbReference>
<dbReference type="SUPFAM" id="SSF51735">
    <property type="entry name" value="NAD(P)-binding Rossmann-fold domains"/>
    <property type="match status" value="1"/>
</dbReference>
<dbReference type="InterPro" id="IPR036291">
    <property type="entry name" value="NAD(P)-bd_dom_sf"/>
</dbReference>
<accession>A0AAJ0HKK9</accession>
<feature type="domain" description="Enoyl reductase (ER)" evidence="1">
    <location>
        <begin position="37"/>
        <end position="389"/>
    </location>
</feature>
<dbReference type="SMART" id="SM00829">
    <property type="entry name" value="PKS_ER"/>
    <property type="match status" value="1"/>
</dbReference>
<dbReference type="InterPro" id="IPR011032">
    <property type="entry name" value="GroES-like_sf"/>
</dbReference>
<dbReference type="AlphaFoldDB" id="A0AAJ0HKK9"/>
<evidence type="ECO:0000313" key="3">
    <source>
        <dbReference type="Proteomes" id="UP001275084"/>
    </source>
</evidence>
<dbReference type="EMBL" id="JAUIQD010000003">
    <property type="protein sequence ID" value="KAK3356631.1"/>
    <property type="molecule type" value="Genomic_DNA"/>
</dbReference>
<reference evidence="2" key="2">
    <citation type="submission" date="2023-06" db="EMBL/GenBank/DDBJ databases">
        <authorList>
            <consortium name="Lawrence Berkeley National Laboratory"/>
            <person name="Haridas S."/>
            <person name="Hensen N."/>
            <person name="Bonometti L."/>
            <person name="Westerberg I."/>
            <person name="Brannstrom I.O."/>
            <person name="Guillou S."/>
            <person name="Cros-Aarteil S."/>
            <person name="Calhoun S."/>
            <person name="Kuo A."/>
            <person name="Mondo S."/>
            <person name="Pangilinan J."/>
            <person name="Riley R."/>
            <person name="Labutti K."/>
            <person name="Andreopoulos B."/>
            <person name="Lipzen A."/>
            <person name="Chen C."/>
            <person name="Yanf M."/>
            <person name="Daum C."/>
            <person name="Ng V."/>
            <person name="Clum A."/>
            <person name="Steindorff A."/>
            <person name="Ohm R."/>
            <person name="Martin F."/>
            <person name="Silar P."/>
            <person name="Natvig D."/>
            <person name="Lalanne C."/>
            <person name="Gautier V."/>
            <person name="Ament-Velasquez S.L."/>
            <person name="Kruys A."/>
            <person name="Hutchinson M.I."/>
            <person name="Powell A.J."/>
            <person name="Barry K."/>
            <person name="Miller A.N."/>
            <person name="Grigoriev I.V."/>
            <person name="Debuchy R."/>
            <person name="Gladieux P."/>
            <person name="Thoren M.H."/>
            <person name="Johannesson H."/>
        </authorList>
    </citation>
    <scope>NUCLEOTIDE SEQUENCE</scope>
    <source>
        <strain evidence="2">CBS 955.72</strain>
    </source>
</reference>
<dbReference type="Proteomes" id="UP001275084">
    <property type="component" value="Unassembled WGS sequence"/>
</dbReference>